<feature type="region of interest" description="Disordered" evidence="1">
    <location>
        <begin position="1"/>
        <end position="48"/>
    </location>
</feature>
<comment type="caution">
    <text evidence="2">The sequence shown here is derived from an EMBL/GenBank/DDBJ whole genome shotgun (WGS) entry which is preliminary data.</text>
</comment>
<evidence type="ECO:0000313" key="2">
    <source>
        <dbReference type="EMBL" id="EUA78533.1"/>
    </source>
</evidence>
<reference evidence="2" key="1">
    <citation type="submission" date="2014-01" db="EMBL/GenBank/DDBJ databases">
        <authorList>
            <person name="Brown-Elliot B."/>
            <person name="Wallace R."/>
            <person name="Lenaerts A."/>
            <person name="Ordway D."/>
            <person name="DeGroote M.A."/>
            <person name="Parker T."/>
            <person name="Sizemore C."/>
            <person name="Tallon L.J."/>
            <person name="Sadzewicz L.K."/>
            <person name="Sengamalay N."/>
            <person name="Fraser C.M."/>
            <person name="Hine E."/>
            <person name="Shefchek K.A."/>
            <person name="Das S.P."/>
            <person name="Tettelin H."/>
        </authorList>
    </citation>
    <scope>NUCLEOTIDE SEQUENCE [LARGE SCALE GENOMIC DNA]</scope>
    <source>
        <strain evidence="2">4042</strain>
    </source>
</reference>
<protein>
    <submittedName>
        <fullName evidence="2">Uncharacterized protein</fullName>
    </submittedName>
</protein>
<accession>X8EEU7</accession>
<dbReference type="AlphaFoldDB" id="X8EEU7"/>
<evidence type="ECO:0000256" key="1">
    <source>
        <dbReference type="SAM" id="MobiDB-lite"/>
    </source>
</evidence>
<organism evidence="2">
    <name type="scientific">Mycobacterium xenopi 4042</name>
    <dbReference type="NCBI Taxonomy" id="1299334"/>
    <lineage>
        <taxon>Bacteria</taxon>
        <taxon>Bacillati</taxon>
        <taxon>Actinomycetota</taxon>
        <taxon>Actinomycetes</taxon>
        <taxon>Mycobacteriales</taxon>
        <taxon>Mycobacteriaceae</taxon>
        <taxon>Mycobacterium</taxon>
    </lineage>
</organism>
<sequence length="48" mass="5494">MRSYDPPGQRSHPAQAGPDIHTRNNSRTSITETSRYIQRTSFTSIDMK</sequence>
<dbReference type="EMBL" id="JAOB01000004">
    <property type="protein sequence ID" value="EUA78533.1"/>
    <property type="molecule type" value="Genomic_DNA"/>
</dbReference>
<name>X8EEU7_MYCXE</name>
<dbReference type="PATRIC" id="fig|1299334.3.peg.64"/>
<gene>
    <name evidence="2" type="ORF">I553_2822</name>
</gene>
<feature type="compositionally biased region" description="Polar residues" evidence="1">
    <location>
        <begin position="23"/>
        <end position="48"/>
    </location>
</feature>
<proteinExistence type="predicted"/>